<dbReference type="OrthoDB" id="3629198at2"/>
<reference evidence="1" key="1">
    <citation type="submission" date="2019-09" db="EMBL/GenBank/DDBJ databases">
        <authorList>
            <person name="Teo W.F.A."/>
            <person name="Duangmal K."/>
        </authorList>
    </citation>
    <scope>NUCLEOTIDE SEQUENCE [LARGE SCALE GENOMIC DNA]</scope>
    <source>
        <strain evidence="1">K81G1</strain>
    </source>
</reference>
<evidence type="ECO:0000313" key="2">
    <source>
        <dbReference type="Proteomes" id="UP000319769"/>
    </source>
</evidence>
<organism evidence="1 2">
    <name type="scientific">Amycolatopsis acidicola</name>
    <dbReference type="NCBI Taxonomy" id="2596893"/>
    <lineage>
        <taxon>Bacteria</taxon>
        <taxon>Bacillati</taxon>
        <taxon>Actinomycetota</taxon>
        <taxon>Actinomycetes</taxon>
        <taxon>Pseudonocardiales</taxon>
        <taxon>Pseudonocardiaceae</taxon>
        <taxon>Amycolatopsis</taxon>
    </lineage>
</organism>
<keyword evidence="2" id="KW-1185">Reference proteome</keyword>
<evidence type="ECO:0008006" key="3">
    <source>
        <dbReference type="Google" id="ProtNLM"/>
    </source>
</evidence>
<sequence>MELPLPEDLEAQVLARAEDAGLPVGEWIVAALQREAFRQLCEKTDDWWRHHPDEARAATEDYEYRHRGSSAA</sequence>
<evidence type="ECO:0000313" key="1">
    <source>
        <dbReference type="EMBL" id="KAA9155029.1"/>
    </source>
</evidence>
<comment type="caution">
    <text evidence="1">The sequence shown here is derived from an EMBL/GenBank/DDBJ whole genome shotgun (WGS) entry which is preliminary data.</text>
</comment>
<accession>A0A5N0UX12</accession>
<dbReference type="EMBL" id="VMNW02000060">
    <property type="protein sequence ID" value="KAA9155029.1"/>
    <property type="molecule type" value="Genomic_DNA"/>
</dbReference>
<dbReference type="Proteomes" id="UP000319769">
    <property type="component" value="Unassembled WGS sequence"/>
</dbReference>
<gene>
    <name evidence="1" type="ORF">FPZ12_030675</name>
</gene>
<dbReference type="AlphaFoldDB" id="A0A5N0UX12"/>
<dbReference type="RefSeq" id="WP_144755552.1">
    <property type="nucleotide sequence ID" value="NZ_VMNW02000060.1"/>
</dbReference>
<name>A0A5N0UX12_9PSEU</name>
<proteinExistence type="predicted"/>
<protein>
    <recommendedName>
        <fullName evidence="3">CopG family transcriptional regulator</fullName>
    </recommendedName>
</protein>